<organism evidence="1 2">
    <name type="scientific">Limnofasciculus baicalensis BBK-W-15</name>
    <dbReference type="NCBI Taxonomy" id="2699891"/>
    <lineage>
        <taxon>Bacteria</taxon>
        <taxon>Bacillati</taxon>
        <taxon>Cyanobacteriota</taxon>
        <taxon>Cyanophyceae</taxon>
        <taxon>Coleofasciculales</taxon>
        <taxon>Coleofasciculaceae</taxon>
        <taxon>Limnofasciculus</taxon>
        <taxon>Limnofasciculus baicalensis</taxon>
    </lineage>
</organism>
<dbReference type="RefSeq" id="WP_254014768.1">
    <property type="nucleotide sequence ID" value="NZ_JAMZMM010000464.1"/>
</dbReference>
<dbReference type="EMBL" id="JAMZMM010000464">
    <property type="protein sequence ID" value="MCP2732040.1"/>
    <property type="molecule type" value="Genomic_DNA"/>
</dbReference>
<evidence type="ECO:0000313" key="1">
    <source>
        <dbReference type="EMBL" id="MCP2732040.1"/>
    </source>
</evidence>
<comment type="caution">
    <text evidence="1">The sequence shown here is derived from an EMBL/GenBank/DDBJ whole genome shotgun (WGS) entry which is preliminary data.</text>
</comment>
<reference evidence="1" key="1">
    <citation type="submission" date="2022-06" db="EMBL/GenBank/DDBJ databases">
        <title>New cyanobacteria of genus Symplocastrum in benthos of Lake Baikal.</title>
        <authorList>
            <person name="Sorokovikova E."/>
            <person name="Tikhonova I."/>
            <person name="Krasnopeev A."/>
            <person name="Evseev P."/>
            <person name="Gladkikh A."/>
            <person name="Belykh O."/>
        </authorList>
    </citation>
    <scope>NUCLEOTIDE SEQUENCE</scope>
    <source>
        <strain evidence="1">BBK-W-15</strain>
    </source>
</reference>
<proteinExistence type="predicted"/>
<protein>
    <submittedName>
        <fullName evidence="1">Uncharacterized protein</fullName>
    </submittedName>
</protein>
<name>A0AAE3GWR9_9CYAN</name>
<dbReference type="Proteomes" id="UP001204953">
    <property type="component" value="Unassembled WGS sequence"/>
</dbReference>
<dbReference type="AlphaFoldDB" id="A0AAE3GWR9"/>
<keyword evidence="2" id="KW-1185">Reference proteome</keyword>
<evidence type="ECO:0000313" key="2">
    <source>
        <dbReference type="Proteomes" id="UP001204953"/>
    </source>
</evidence>
<gene>
    <name evidence="1" type="ORF">NJ959_26785</name>
</gene>
<sequence length="107" mass="12457">MSRNISSVKAFVELVESGIIPQSEVTEFYQPHQELEDEEEIVTAIEDWLNHPSRSQLLASYKEKLKSLLSKSNWNACAVFPHKSPRIPARLYILNYPTKNQEKIHKY</sequence>
<accession>A0AAE3GWR9</accession>